<reference evidence="3" key="1">
    <citation type="journal article" date="2023" name="Commun. Biol.">
        <title>Genome analysis of Parmales, the sister group of diatoms, reveals the evolutionary specialization of diatoms from phago-mixotrophs to photoautotrophs.</title>
        <authorList>
            <person name="Ban H."/>
            <person name="Sato S."/>
            <person name="Yoshikawa S."/>
            <person name="Yamada K."/>
            <person name="Nakamura Y."/>
            <person name="Ichinomiya M."/>
            <person name="Sato N."/>
            <person name="Blanc-Mathieu R."/>
            <person name="Endo H."/>
            <person name="Kuwata A."/>
            <person name="Ogata H."/>
        </authorList>
    </citation>
    <scope>NUCLEOTIDE SEQUENCE [LARGE SCALE GENOMIC DNA]</scope>
</reference>
<sequence length="374" mass="43769">MHSFQTINHPLLSTNTTLISNLIQNLSKPRDIILSLWSLTRMEDRSKILASTVDTLFLKIESLNLNDLTLKDIYMLISSYGTGRNDNPRILETLFNKVYEDLGNASIEEIVNCIYTSARLYIGVNDDEYTNVKIYVERGLEVLKFKDFGDEQLGVNLIWSLSILKIESSLVEILFKNFEEGFEEIKGMHLRQLYQSYTLNPSLKVSNEFEIRMEKEWIKEKRREKKSSNKHLEISKTLDLMGIKHVNEFEEDVDVHITLTSPNSAFKYTRDLIKPTEDMNDGDKKIALEFDGPSHFTRYSNRSLGHTHLKYNLLSFSYYVIRIPYYVWERIPFWASMERQRYLQRLLMTDEVLVFSGKDVSEYKKLGGGVTRFD</sequence>
<dbReference type="Pfam" id="PF08373">
    <property type="entry name" value="RAP"/>
    <property type="match status" value="1"/>
</dbReference>
<feature type="domain" description="RAP" evidence="1">
    <location>
        <begin position="286"/>
        <end position="345"/>
    </location>
</feature>
<protein>
    <recommendedName>
        <fullName evidence="1">RAP domain-containing protein</fullName>
    </recommendedName>
</protein>
<accession>A0A9W6ZN83</accession>
<evidence type="ECO:0000313" key="3">
    <source>
        <dbReference type="Proteomes" id="UP001162640"/>
    </source>
</evidence>
<name>A0A9W6ZN83_9STRA</name>
<evidence type="ECO:0000313" key="2">
    <source>
        <dbReference type="EMBL" id="GMH57764.1"/>
    </source>
</evidence>
<comment type="caution">
    <text evidence="2">The sequence shown here is derived from an EMBL/GenBank/DDBJ whole genome shotgun (WGS) entry which is preliminary data.</text>
</comment>
<organism evidence="2 3">
    <name type="scientific">Triparma laevis f. inornata</name>
    <dbReference type="NCBI Taxonomy" id="1714386"/>
    <lineage>
        <taxon>Eukaryota</taxon>
        <taxon>Sar</taxon>
        <taxon>Stramenopiles</taxon>
        <taxon>Ochrophyta</taxon>
        <taxon>Bolidophyceae</taxon>
        <taxon>Parmales</taxon>
        <taxon>Triparmaceae</taxon>
        <taxon>Triparma</taxon>
    </lineage>
</organism>
<dbReference type="EMBL" id="BLQM01000060">
    <property type="protein sequence ID" value="GMH57764.1"/>
    <property type="molecule type" value="Genomic_DNA"/>
</dbReference>
<dbReference type="SMART" id="SM00952">
    <property type="entry name" value="RAP"/>
    <property type="match status" value="1"/>
</dbReference>
<gene>
    <name evidence="2" type="ORF">TL16_g02461</name>
</gene>
<dbReference type="Proteomes" id="UP001162640">
    <property type="component" value="Unassembled WGS sequence"/>
</dbReference>
<dbReference type="InterPro" id="IPR013584">
    <property type="entry name" value="RAP"/>
</dbReference>
<dbReference type="AlphaFoldDB" id="A0A9W6ZN83"/>
<proteinExistence type="predicted"/>
<dbReference type="PROSITE" id="PS51286">
    <property type="entry name" value="RAP"/>
    <property type="match status" value="1"/>
</dbReference>
<evidence type="ECO:0000259" key="1">
    <source>
        <dbReference type="PROSITE" id="PS51286"/>
    </source>
</evidence>